<dbReference type="RefSeq" id="WP_063222556.1">
    <property type="nucleotide sequence ID" value="NZ_LJKA01000036.1"/>
</dbReference>
<gene>
    <name evidence="3" type="ORF">B4082_2288</name>
</gene>
<evidence type="ECO:0000313" key="4">
    <source>
        <dbReference type="Proteomes" id="UP000076501"/>
    </source>
</evidence>
<accession>A0A161QV39</accession>
<feature type="domain" description="Tal N-terminal tail tube TT1" evidence="2">
    <location>
        <begin position="5"/>
        <end position="83"/>
    </location>
</feature>
<dbReference type="Gene3D" id="3.55.50.40">
    <property type="match status" value="1"/>
</dbReference>
<dbReference type="Pfam" id="PF06605">
    <property type="entry name" value="Prophage_tail"/>
    <property type="match status" value="1"/>
</dbReference>
<dbReference type="AlphaFoldDB" id="A0A161QV39"/>
<dbReference type="Proteomes" id="UP000076501">
    <property type="component" value="Unassembled WGS sequence"/>
</dbReference>
<dbReference type="EMBL" id="LJKA01000036">
    <property type="protein sequence ID" value="KZD36471.1"/>
    <property type="molecule type" value="Genomic_DNA"/>
</dbReference>
<dbReference type="Pfam" id="PF24650">
    <property type="entry name" value="TT1_Tal"/>
    <property type="match status" value="1"/>
</dbReference>
<evidence type="ECO:0000259" key="1">
    <source>
        <dbReference type="Pfam" id="PF06605"/>
    </source>
</evidence>
<feature type="domain" description="Tail spike" evidence="1">
    <location>
        <begin position="84"/>
        <end position="322"/>
    </location>
</feature>
<dbReference type="PATRIC" id="fig|1396.539.peg.3423"/>
<organism evidence="3 4">
    <name type="scientific">Bacillus cereus</name>
    <dbReference type="NCBI Taxonomy" id="1396"/>
    <lineage>
        <taxon>Bacteria</taxon>
        <taxon>Bacillati</taxon>
        <taxon>Bacillota</taxon>
        <taxon>Bacilli</taxon>
        <taxon>Bacillales</taxon>
        <taxon>Bacillaceae</taxon>
        <taxon>Bacillus</taxon>
        <taxon>Bacillus cereus group</taxon>
    </lineage>
</organism>
<dbReference type="InterPro" id="IPR010572">
    <property type="entry name" value="Tail_dom"/>
</dbReference>
<reference evidence="3 4" key="1">
    <citation type="submission" date="2015-09" db="EMBL/GenBank/DDBJ databases">
        <title>Bacillus cereus food isolates.</title>
        <authorList>
            <person name="Boekhorst J."/>
        </authorList>
    </citation>
    <scope>NUCLEOTIDE SEQUENCE [LARGE SCALE GENOMIC DNA]</scope>
    <source>
        <strain evidence="3 4">B4082</strain>
    </source>
</reference>
<protein>
    <submittedName>
        <fullName evidence="3">Uncharacterized protein</fullName>
    </submittedName>
</protein>
<proteinExistence type="predicted"/>
<dbReference type="InterPro" id="IPR056060">
    <property type="entry name" value="Tal_TT1_dom"/>
</dbReference>
<sequence length="646" mass="71729">MYVRDLENIEYITQTTYLIEEELNGNSVFSAKIPPNKVNLIFLNRLSEMWTLVDDNETEYKVVYLKKQGEGQTLTAEIKAVPKFYDEFDSGRVYEEYNQSFTANACFATIFSGSGYVYQLNGSYNSLQWEGFGGGSTRLEMFKDALNRYGAEFKVLGKVVTIEPQIGFDLNVMYRHRLNASNIVQEVDASGFWTYAKGYGDFTEEDGWQGAKLIREYISPLASIPGIGVRHAPPLKDGRIKLNATMESSLKKIVNESLKISVTADIHDLTKQKYPIAQSGLGDRVFLIDERIGLDAEVRVVNRSVLRDWRGNILDIQLTFGNQDITKRYQSNLDHAAKTINDLIEGREKLPINAMAEEVANITSMILGVTSELDITPQGLIAKDKNNPNYVVVLNSAGLGVSTDGGMTFRNAITGRGIVAERILAGEIKGSTLRTDSGSNYVHIEKQFIRLMESNLTRMYFGYYWNKNGRMQPTILLHENIDTSRFSNGTLTISQQNLGSYYTGSIGIAKGETAPGDTYYPSTLYLNSNGNTHLFGDNKTTVTGEMGIDFRSFRQVSTFASLIRLEASGSADILSGNRLFIRGTNGITFNTSSFVEFNSQVSTQGVNIAGNGPDALGTIKYMNGNKGWGAYLHIGSQGWAFINISL</sequence>
<name>A0A161QV39_BACCE</name>
<evidence type="ECO:0000259" key="2">
    <source>
        <dbReference type="Pfam" id="PF24650"/>
    </source>
</evidence>
<comment type="caution">
    <text evidence="3">The sequence shown here is derived from an EMBL/GenBank/DDBJ whole genome shotgun (WGS) entry which is preliminary data.</text>
</comment>
<evidence type="ECO:0000313" key="3">
    <source>
        <dbReference type="EMBL" id="KZD36471.1"/>
    </source>
</evidence>